<reference evidence="2" key="2">
    <citation type="submission" date="2020-06" db="EMBL/GenBank/DDBJ databases">
        <authorList>
            <person name="Sheffer M."/>
        </authorList>
    </citation>
    <scope>NUCLEOTIDE SEQUENCE</scope>
</reference>
<gene>
    <name evidence="2" type="ORF">HNY73_020889</name>
</gene>
<dbReference type="EMBL" id="JABXBU010002230">
    <property type="protein sequence ID" value="KAF8768026.1"/>
    <property type="molecule type" value="Genomic_DNA"/>
</dbReference>
<organism evidence="2 3">
    <name type="scientific">Argiope bruennichi</name>
    <name type="common">Wasp spider</name>
    <name type="synonym">Aranea bruennichi</name>
    <dbReference type="NCBI Taxonomy" id="94029"/>
    <lineage>
        <taxon>Eukaryota</taxon>
        <taxon>Metazoa</taxon>
        <taxon>Ecdysozoa</taxon>
        <taxon>Arthropoda</taxon>
        <taxon>Chelicerata</taxon>
        <taxon>Arachnida</taxon>
        <taxon>Araneae</taxon>
        <taxon>Araneomorphae</taxon>
        <taxon>Entelegynae</taxon>
        <taxon>Araneoidea</taxon>
        <taxon>Araneidae</taxon>
        <taxon>Argiope</taxon>
    </lineage>
</organism>
<comment type="caution">
    <text evidence="2">The sequence shown here is derived from an EMBL/GenBank/DDBJ whole genome shotgun (WGS) entry which is preliminary data.</text>
</comment>
<proteinExistence type="predicted"/>
<dbReference type="Proteomes" id="UP000807504">
    <property type="component" value="Unassembled WGS sequence"/>
</dbReference>
<feature type="region of interest" description="Disordered" evidence="1">
    <location>
        <begin position="131"/>
        <end position="197"/>
    </location>
</feature>
<name>A0A8T0E9L2_ARGBR</name>
<keyword evidence="3" id="KW-1185">Reference proteome</keyword>
<evidence type="ECO:0000313" key="3">
    <source>
        <dbReference type="Proteomes" id="UP000807504"/>
    </source>
</evidence>
<evidence type="ECO:0000313" key="2">
    <source>
        <dbReference type="EMBL" id="KAF8768026.1"/>
    </source>
</evidence>
<reference evidence="2" key="1">
    <citation type="journal article" date="2020" name="bioRxiv">
        <title>Chromosome-level reference genome of the European wasp spider Argiope bruennichi: a resource for studies on range expansion and evolutionary adaptation.</title>
        <authorList>
            <person name="Sheffer M.M."/>
            <person name="Hoppe A."/>
            <person name="Krehenwinkel H."/>
            <person name="Uhl G."/>
            <person name="Kuss A.W."/>
            <person name="Jensen L."/>
            <person name="Jensen C."/>
            <person name="Gillespie R.G."/>
            <person name="Hoff K.J."/>
            <person name="Prost S."/>
        </authorList>
    </citation>
    <scope>NUCLEOTIDE SEQUENCE</scope>
</reference>
<sequence length="197" mass="21839">MSIRDRTVPEQQSVVALISYNKTSLEQNNNAVVQNNSDSKVQERTISPAKRAYFRRRILPPEIFNDLQESCVDPPREELSTTDRCGGIVTSGVWDSRTCGRAITVVGSPVHPFINRSKSVDYSRRYLPNATSQSYANRDGLPVSAEKKPPPPARSLVCQECSGGIFGHSPPPTSRKKEKHGNPFPLDQPGKDTQNFS</sequence>
<protein>
    <submittedName>
        <fullName evidence="2">Uncharacterized protein</fullName>
    </submittedName>
</protein>
<dbReference type="AlphaFoldDB" id="A0A8T0E9L2"/>
<accession>A0A8T0E9L2</accession>
<evidence type="ECO:0000256" key="1">
    <source>
        <dbReference type="SAM" id="MobiDB-lite"/>
    </source>
</evidence>